<dbReference type="Proteomes" id="UP001595379">
    <property type="component" value="Unassembled WGS sequence"/>
</dbReference>
<keyword evidence="2" id="KW-0732">Signal</keyword>
<dbReference type="PROSITE" id="PS51257">
    <property type="entry name" value="PROKAR_LIPOPROTEIN"/>
    <property type="match status" value="1"/>
</dbReference>
<sequence>MTRITLLLLSAAGLALSGCYTMPRDRAGDLPQPYVTQETARFELAMSANEGGLAWSQMGAFSAFIDAYRTDGAGPLVVTFPDGVTDAEVADGAMSELYAYLDGRGIGAHVIASGAYDAQGSPIAPIIVSYMVYAAHAPRECENLGWSNLAGEFDNRAYPRFGCATAANYAAMVGNAYDLVGPSSSAPADAGRNATIMDRWRAGQPTSSQRSEDESGAVSQVAE</sequence>
<dbReference type="Pfam" id="PF09476">
    <property type="entry name" value="Pilus_CpaD"/>
    <property type="match status" value="1"/>
</dbReference>
<dbReference type="InterPro" id="IPR019027">
    <property type="entry name" value="Pilus_biogenesis_CpaD-related"/>
</dbReference>
<gene>
    <name evidence="3" type="ORF">ACFOOR_04270</name>
</gene>
<feature type="region of interest" description="Disordered" evidence="1">
    <location>
        <begin position="188"/>
        <end position="223"/>
    </location>
</feature>
<reference evidence="4" key="1">
    <citation type="journal article" date="2019" name="Int. J. Syst. Evol. Microbiol.">
        <title>The Global Catalogue of Microorganisms (GCM) 10K type strain sequencing project: providing services to taxonomists for standard genome sequencing and annotation.</title>
        <authorList>
            <consortium name="The Broad Institute Genomics Platform"/>
            <consortium name="The Broad Institute Genome Sequencing Center for Infectious Disease"/>
            <person name="Wu L."/>
            <person name="Ma J."/>
        </authorList>
    </citation>
    <scope>NUCLEOTIDE SEQUENCE [LARGE SCALE GENOMIC DNA]</scope>
    <source>
        <strain evidence="4">KCTC 52487</strain>
    </source>
</reference>
<evidence type="ECO:0000313" key="4">
    <source>
        <dbReference type="Proteomes" id="UP001595379"/>
    </source>
</evidence>
<evidence type="ECO:0000256" key="1">
    <source>
        <dbReference type="SAM" id="MobiDB-lite"/>
    </source>
</evidence>
<comment type="caution">
    <text evidence="3">The sequence shown here is derived from an EMBL/GenBank/DDBJ whole genome shotgun (WGS) entry which is preliminary data.</text>
</comment>
<evidence type="ECO:0000256" key="2">
    <source>
        <dbReference type="SAM" id="SignalP"/>
    </source>
</evidence>
<evidence type="ECO:0000313" key="3">
    <source>
        <dbReference type="EMBL" id="MFC2925314.1"/>
    </source>
</evidence>
<feature type="chain" id="PRO_5045258444" evidence="2">
    <location>
        <begin position="18"/>
        <end position="223"/>
    </location>
</feature>
<keyword evidence="4" id="KW-1185">Reference proteome</keyword>
<dbReference type="RefSeq" id="WP_343165058.1">
    <property type="nucleotide sequence ID" value="NZ_JBHRSV010000002.1"/>
</dbReference>
<name>A0ABV6ZVD3_9PROT</name>
<proteinExistence type="predicted"/>
<dbReference type="EMBL" id="JBHRSV010000002">
    <property type="protein sequence ID" value="MFC2925314.1"/>
    <property type="molecule type" value="Genomic_DNA"/>
</dbReference>
<protein>
    <submittedName>
        <fullName evidence="3">CpaD family pilus assembly protein</fullName>
    </submittedName>
</protein>
<organism evidence="3 4">
    <name type="scientific">Hyphobacterium vulgare</name>
    <dbReference type="NCBI Taxonomy" id="1736751"/>
    <lineage>
        <taxon>Bacteria</taxon>
        <taxon>Pseudomonadati</taxon>
        <taxon>Pseudomonadota</taxon>
        <taxon>Alphaproteobacteria</taxon>
        <taxon>Maricaulales</taxon>
        <taxon>Maricaulaceae</taxon>
        <taxon>Hyphobacterium</taxon>
    </lineage>
</organism>
<feature type="signal peptide" evidence="2">
    <location>
        <begin position="1"/>
        <end position="17"/>
    </location>
</feature>
<accession>A0ABV6ZVD3</accession>